<protein>
    <submittedName>
        <fullName evidence="2">Uncharacterized protein</fullName>
    </submittedName>
</protein>
<gene>
    <name evidence="2" type="ORF">BDN71DRAFT_1451463</name>
</gene>
<name>A0A9P5ZQD0_PLEER</name>
<evidence type="ECO:0000313" key="2">
    <source>
        <dbReference type="EMBL" id="KAF9492537.1"/>
    </source>
</evidence>
<sequence length="176" mass="19958">MNADCKSASPGFATFFVPVPTSHLRKGDYAIPRYMTCSVARDASKNREERISRTCRLLFGMFGAKDVPIVWESTQFTTLGLARSLRRQEEKRTKWPADFTHFRARSKLSASRAECEPNEGDHEERTSELANPSLSVKGFMAVGYLNRWNLECISTRLRSGRRHPMLLTSAYGLSAF</sequence>
<feature type="non-terminal residue" evidence="2">
    <location>
        <position position="176"/>
    </location>
</feature>
<feature type="compositionally biased region" description="Basic and acidic residues" evidence="1">
    <location>
        <begin position="113"/>
        <end position="127"/>
    </location>
</feature>
<dbReference type="EMBL" id="MU154600">
    <property type="protein sequence ID" value="KAF9492537.1"/>
    <property type="molecule type" value="Genomic_DNA"/>
</dbReference>
<organism evidence="2 3">
    <name type="scientific">Pleurotus eryngii</name>
    <name type="common">Boletus of the steppes</name>
    <dbReference type="NCBI Taxonomy" id="5323"/>
    <lineage>
        <taxon>Eukaryota</taxon>
        <taxon>Fungi</taxon>
        <taxon>Dikarya</taxon>
        <taxon>Basidiomycota</taxon>
        <taxon>Agaricomycotina</taxon>
        <taxon>Agaricomycetes</taxon>
        <taxon>Agaricomycetidae</taxon>
        <taxon>Agaricales</taxon>
        <taxon>Pleurotineae</taxon>
        <taxon>Pleurotaceae</taxon>
        <taxon>Pleurotus</taxon>
    </lineage>
</organism>
<dbReference type="Proteomes" id="UP000807025">
    <property type="component" value="Unassembled WGS sequence"/>
</dbReference>
<accession>A0A9P5ZQD0</accession>
<dbReference type="AlphaFoldDB" id="A0A9P5ZQD0"/>
<reference evidence="2" key="1">
    <citation type="submission" date="2020-11" db="EMBL/GenBank/DDBJ databases">
        <authorList>
            <consortium name="DOE Joint Genome Institute"/>
            <person name="Ahrendt S."/>
            <person name="Riley R."/>
            <person name="Andreopoulos W."/>
            <person name="Labutti K."/>
            <person name="Pangilinan J."/>
            <person name="Ruiz-Duenas F.J."/>
            <person name="Barrasa J.M."/>
            <person name="Sanchez-Garcia M."/>
            <person name="Camarero S."/>
            <person name="Miyauchi S."/>
            <person name="Serrano A."/>
            <person name="Linde D."/>
            <person name="Babiker R."/>
            <person name="Drula E."/>
            <person name="Ayuso-Fernandez I."/>
            <person name="Pacheco R."/>
            <person name="Padilla G."/>
            <person name="Ferreira P."/>
            <person name="Barriuso J."/>
            <person name="Kellner H."/>
            <person name="Castanera R."/>
            <person name="Alfaro M."/>
            <person name="Ramirez L."/>
            <person name="Pisabarro A.G."/>
            <person name="Kuo A."/>
            <person name="Tritt A."/>
            <person name="Lipzen A."/>
            <person name="He G."/>
            <person name="Yan M."/>
            <person name="Ng V."/>
            <person name="Cullen D."/>
            <person name="Martin F."/>
            <person name="Rosso M.-N."/>
            <person name="Henrissat B."/>
            <person name="Hibbett D."/>
            <person name="Martinez A.T."/>
            <person name="Grigoriev I.V."/>
        </authorList>
    </citation>
    <scope>NUCLEOTIDE SEQUENCE</scope>
    <source>
        <strain evidence="2">ATCC 90797</strain>
    </source>
</reference>
<evidence type="ECO:0000256" key="1">
    <source>
        <dbReference type="SAM" id="MobiDB-lite"/>
    </source>
</evidence>
<keyword evidence="3" id="KW-1185">Reference proteome</keyword>
<proteinExistence type="predicted"/>
<feature type="region of interest" description="Disordered" evidence="1">
    <location>
        <begin position="110"/>
        <end position="129"/>
    </location>
</feature>
<evidence type="ECO:0000313" key="3">
    <source>
        <dbReference type="Proteomes" id="UP000807025"/>
    </source>
</evidence>
<comment type="caution">
    <text evidence="2">The sequence shown here is derived from an EMBL/GenBank/DDBJ whole genome shotgun (WGS) entry which is preliminary data.</text>
</comment>